<evidence type="ECO:0000313" key="4">
    <source>
        <dbReference type="Proteomes" id="UP000595140"/>
    </source>
</evidence>
<sequence length="434" mass="47032">MMGKKKQIIVVMDTKNHLLLLLSLLLLLGGSAAAAAAAGTGGGGGRNKDKEAAFVLREEEEAARTEAGVIRVVRGGEKKAMDIGFITMEPKSLLLPHFLDSHLVLFLPLGEARIGHVYKDELVEKELKSGDIYTIEAGSAFYLVNTAEGQRLRVICSIVRSSDHSLPSRSFQPYFIGGGAHPTSVLSGFDLKTLSTAFNEERLARLKRFAGVGREDDDNERSWRWPFKKALVMTKMMLGPFSNKEESGSGEAPESYNIFEAEPDFSNDYGWSLAVGGDDYSSLKLPDISVYLVNLTAGSMMAPHINPRASEYGVVLRGTGEVQIVFPNGTLAMKAQVEEGDVFLVPRFFPFCQIASRNGPFMFFGFTTSARDNGPQFLAGQGSVLQLLKGKELATALGGLSKEKLDGILEAQSESTILPPATASPSVQQVLKMI</sequence>
<dbReference type="CDD" id="cd02244">
    <property type="entry name" value="cupin_7S_vicilin-like_N"/>
    <property type="match status" value="1"/>
</dbReference>
<dbReference type="InterPro" id="IPR006045">
    <property type="entry name" value="Cupin_1"/>
</dbReference>
<dbReference type="Proteomes" id="UP000595140">
    <property type="component" value="Unassembled WGS sequence"/>
</dbReference>
<evidence type="ECO:0000256" key="1">
    <source>
        <dbReference type="SAM" id="SignalP"/>
    </source>
</evidence>
<gene>
    <name evidence="3" type="ORF">CCAM_LOCUS33250</name>
</gene>
<dbReference type="EMBL" id="OOIL02004368">
    <property type="protein sequence ID" value="VFQ91474.1"/>
    <property type="molecule type" value="Genomic_DNA"/>
</dbReference>
<dbReference type="Pfam" id="PF00190">
    <property type="entry name" value="Cupin_1"/>
    <property type="match status" value="1"/>
</dbReference>
<accession>A0A484MUK8</accession>
<dbReference type="CDD" id="cd02245">
    <property type="entry name" value="cupin_7S_vicilin-like_C"/>
    <property type="match status" value="1"/>
</dbReference>
<name>A0A484MUK8_9ASTE</name>
<feature type="domain" description="Cupin type-1" evidence="2">
    <location>
        <begin position="54"/>
        <end position="205"/>
    </location>
</feature>
<feature type="domain" description="Cupin type-1" evidence="2">
    <location>
        <begin position="256"/>
        <end position="406"/>
    </location>
</feature>
<dbReference type="InterPro" id="IPR011051">
    <property type="entry name" value="RmlC_Cupin_sf"/>
</dbReference>
<dbReference type="SMART" id="SM00835">
    <property type="entry name" value="Cupin_1"/>
    <property type="match status" value="2"/>
</dbReference>
<evidence type="ECO:0000313" key="3">
    <source>
        <dbReference type="EMBL" id="VFQ91474.1"/>
    </source>
</evidence>
<dbReference type="InterPro" id="IPR014710">
    <property type="entry name" value="RmlC-like_jellyroll"/>
</dbReference>
<reference evidence="3 4" key="1">
    <citation type="submission" date="2018-04" db="EMBL/GenBank/DDBJ databases">
        <authorList>
            <person name="Vogel A."/>
        </authorList>
    </citation>
    <scope>NUCLEOTIDE SEQUENCE [LARGE SCALE GENOMIC DNA]</scope>
</reference>
<dbReference type="InterPro" id="IPR050253">
    <property type="entry name" value="Seed_Storage-Functional"/>
</dbReference>
<dbReference type="SUPFAM" id="SSF51182">
    <property type="entry name" value="RmlC-like cupins"/>
    <property type="match status" value="1"/>
</dbReference>
<dbReference type="OrthoDB" id="2019862at2759"/>
<feature type="chain" id="PRO_5019760879" description="Cupin type-1 domain-containing protein" evidence="1">
    <location>
        <begin position="34"/>
        <end position="434"/>
    </location>
</feature>
<proteinExistence type="predicted"/>
<feature type="signal peptide" evidence="1">
    <location>
        <begin position="1"/>
        <end position="33"/>
    </location>
</feature>
<dbReference type="PANTHER" id="PTHR31189">
    <property type="entry name" value="OS03G0336100 PROTEIN-RELATED"/>
    <property type="match status" value="1"/>
</dbReference>
<keyword evidence="4" id="KW-1185">Reference proteome</keyword>
<organism evidence="3 4">
    <name type="scientific">Cuscuta campestris</name>
    <dbReference type="NCBI Taxonomy" id="132261"/>
    <lineage>
        <taxon>Eukaryota</taxon>
        <taxon>Viridiplantae</taxon>
        <taxon>Streptophyta</taxon>
        <taxon>Embryophyta</taxon>
        <taxon>Tracheophyta</taxon>
        <taxon>Spermatophyta</taxon>
        <taxon>Magnoliopsida</taxon>
        <taxon>eudicotyledons</taxon>
        <taxon>Gunneridae</taxon>
        <taxon>Pentapetalae</taxon>
        <taxon>asterids</taxon>
        <taxon>lamiids</taxon>
        <taxon>Solanales</taxon>
        <taxon>Convolvulaceae</taxon>
        <taxon>Cuscuteae</taxon>
        <taxon>Cuscuta</taxon>
        <taxon>Cuscuta subgen. Grammica</taxon>
        <taxon>Cuscuta sect. Cleistogrammica</taxon>
    </lineage>
</organism>
<dbReference type="AlphaFoldDB" id="A0A484MUK8"/>
<protein>
    <recommendedName>
        <fullName evidence="2">Cupin type-1 domain-containing protein</fullName>
    </recommendedName>
</protein>
<dbReference type="Gene3D" id="2.60.120.10">
    <property type="entry name" value="Jelly Rolls"/>
    <property type="match status" value="2"/>
</dbReference>
<evidence type="ECO:0000259" key="2">
    <source>
        <dbReference type="SMART" id="SM00835"/>
    </source>
</evidence>
<keyword evidence="1" id="KW-0732">Signal</keyword>
<dbReference type="PANTHER" id="PTHR31189:SF2">
    <property type="entry name" value="RMLC-LIKE CUPINS SUPERFAMILY PROTEIN"/>
    <property type="match status" value="1"/>
</dbReference>